<gene>
    <name evidence="1" type="ORF">KCH_04760</name>
</gene>
<dbReference type="Pfam" id="PF13646">
    <property type="entry name" value="HEAT_2"/>
    <property type="match status" value="1"/>
</dbReference>
<reference evidence="1 2" key="1">
    <citation type="submission" date="2014-05" db="EMBL/GenBank/DDBJ databases">
        <title>Draft Genome Sequence of Kitasatospora cheerisanensis KCTC 2395.</title>
        <authorList>
            <person name="Nam D.H."/>
        </authorList>
    </citation>
    <scope>NUCLEOTIDE SEQUENCE [LARGE SCALE GENOMIC DNA]</scope>
    <source>
        <strain evidence="1 2">KCTC 2395</strain>
    </source>
</reference>
<dbReference type="PATRIC" id="fig|1348663.4.peg.448"/>
<evidence type="ECO:0000313" key="1">
    <source>
        <dbReference type="EMBL" id="KDN87829.1"/>
    </source>
</evidence>
<dbReference type="Gene3D" id="1.25.10.10">
    <property type="entry name" value="Leucine-rich Repeat Variant"/>
    <property type="match status" value="1"/>
</dbReference>
<dbReference type="HOGENOM" id="CLU_1803616_0_0_11"/>
<sequence length="143" mass="15887">MNCLDASALLDLVRDPAPEVRATVAQRLSPRSASDRRLGPAVRDALLVLIRDESPWVRRCAAQSLSGSDDRSAPVLDAFLALLEEDEADLRLETAWALARRGHPRTGEAYERVGPLGIFSEPDHRLSGRRLHRADDPSDRRRS</sequence>
<comment type="caution">
    <text evidence="1">The sequence shown here is derived from an EMBL/GenBank/DDBJ whole genome shotgun (WGS) entry which is preliminary data.</text>
</comment>
<proteinExistence type="predicted"/>
<dbReference type="SUPFAM" id="SSF48371">
    <property type="entry name" value="ARM repeat"/>
    <property type="match status" value="1"/>
</dbReference>
<dbReference type="RefSeq" id="WP_035858475.1">
    <property type="nucleotide sequence ID" value="NZ_KK853997.1"/>
</dbReference>
<accession>A0A066Z6G3</accession>
<protein>
    <recommendedName>
        <fullName evidence="3">PBS lyase</fullName>
    </recommendedName>
</protein>
<organism evidence="1 2">
    <name type="scientific">Kitasatospora cheerisanensis KCTC 2395</name>
    <dbReference type="NCBI Taxonomy" id="1348663"/>
    <lineage>
        <taxon>Bacteria</taxon>
        <taxon>Bacillati</taxon>
        <taxon>Actinomycetota</taxon>
        <taxon>Actinomycetes</taxon>
        <taxon>Kitasatosporales</taxon>
        <taxon>Streptomycetaceae</taxon>
        <taxon>Kitasatospora</taxon>
    </lineage>
</organism>
<dbReference type="InterPro" id="IPR011989">
    <property type="entry name" value="ARM-like"/>
</dbReference>
<keyword evidence="2" id="KW-1185">Reference proteome</keyword>
<dbReference type="AlphaFoldDB" id="A0A066Z6G3"/>
<evidence type="ECO:0000313" key="2">
    <source>
        <dbReference type="Proteomes" id="UP000027178"/>
    </source>
</evidence>
<dbReference type="Proteomes" id="UP000027178">
    <property type="component" value="Unassembled WGS sequence"/>
</dbReference>
<evidence type="ECO:0008006" key="3">
    <source>
        <dbReference type="Google" id="ProtNLM"/>
    </source>
</evidence>
<dbReference type="EMBL" id="JNBY01000015">
    <property type="protein sequence ID" value="KDN87829.1"/>
    <property type="molecule type" value="Genomic_DNA"/>
</dbReference>
<name>A0A066Z6G3_9ACTN</name>
<dbReference type="InterPro" id="IPR016024">
    <property type="entry name" value="ARM-type_fold"/>
</dbReference>